<protein>
    <recommendedName>
        <fullName evidence="1">Aminopeptidase N-like N-terminal domain-containing protein</fullName>
    </recommendedName>
</protein>
<dbReference type="InterPro" id="IPR045357">
    <property type="entry name" value="Aminopeptidase_N-like_N"/>
</dbReference>
<feature type="domain" description="Aminopeptidase N-like N-terminal" evidence="1">
    <location>
        <begin position="58"/>
        <end position="234"/>
    </location>
</feature>
<dbReference type="Gene3D" id="2.60.40.1730">
    <property type="entry name" value="tricorn interacting facor f3 domain"/>
    <property type="match status" value="1"/>
</dbReference>
<sequence length="238" mass="27229">MKYQFKLYLLVIVAVTLGACGIHFKVHNPKKPGKIPNFSEEIVLLGGLTKLRTCFDVNYYDLSINIDPNSKTLDGSVEIHAIALNDFDSLQIDLHPNFKISNLIDDKTSNQLNYRRKERAVVIHFPQKNQNRFVIKVEYNGKPIVAKKPPWKGGFIWLKDELRNPWIGVACESEGASIWWPLKDSPTDEPDSIRMHYTVPKDLTAVANGQFEGVDKNEETSTYNWFVSYPINTYNVNV</sequence>
<dbReference type="Pfam" id="PF17900">
    <property type="entry name" value="Peptidase_M1_N"/>
    <property type="match status" value="1"/>
</dbReference>
<dbReference type="SUPFAM" id="SSF63737">
    <property type="entry name" value="Leukotriene A4 hydrolase N-terminal domain"/>
    <property type="match status" value="1"/>
</dbReference>
<dbReference type="EMBL" id="BARU01010031">
    <property type="protein sequence ID" value="GAH44352.1"/>
    <property type="molecule type" value="Genomic_DNA"/>
</dbReference>
<name>X1FHB7_9ZZZZ</name>
<gene>
    <name evidence="2" type="ORF">S03H2_19232</name>
</gene>
<accession>X1FHB7</accession>
<proteinExistence type="predicted"/>
<dbReference type="AlphaFoldDB" id="X1FHB7"/>
<organism evidence="2">
    <name type="scientific">marine sediment metagenome</name>
    <dbReference type="NCBI Taxonomy" id="412755"/>
    <lineage>
        <taxon>unclassified sequences</taxon>
        <taxon>metagenomes</taxon>
        <taxon>ecological metagenomes</taxon>
    </lineage>
</organism>
<reference evidence="2" key="1">
    <citation type="journal article" date="2014" name="Front. Microbiol.">
        <title>High frequency of phylogenetically diverse reductive dehalogenase-homologous genes in deep subseafloor sedimentary metagenomes.</title>
        <authorList>
            <person name="Kawai M."/>
            <person name="Futagami T."/>
            <person name="Toyoda A."/>
            <person name="Takaki Y."/>
            <person name="Nishi S."/>
            <person name="Hori S."/>
            <person name="Arai W."/>
            <person name="Tsubouchi T."/>
            <person name="Morono Y."/>
            <person name="Uchiyama I."/>
            <person name="Ito T."/>
            <person name="Fujiyama A."/>
            <person name="Inagaki F."/>
            <person name="Takami H."/>
        </authorList>
    </citation>
    <scope>NUCLEOTIDE SEQUENCE</scope>
    <source>
        <strain evidence="2">Expedition CK06-06</strain>
    </source>
</reference>
<evidence type="ECO:0000313" key="2">
    <source>
        <dbReference type="EMBL" id="GAH44352.1"/>
    </source>
</evidence>
<feature type="non-terminal residue" evidence="2">
    <location>
        <position position="238"/>
    </location>
</feature>
<dbReference type="InterPro" id="IPR042097">
    <property type="entry name" value="Aminopeptidase_N-like_N_sf"/>
</dbReference>
<dbReference type="PROSITE" id="PS51257">
    <property type="entry name" value="PROKAR_LIPOPROTEIN"/>
    <property type="match status" value="1"/>
</dbReference>
<comment type="caution">
    <text evidence="2">The sequence shown here is derived from an EMBL/GenBank/DDBJ whole genome shotgun (WGS) entry which is preliminary data.</text>
</comment>
<evidence type="ECO:0000259" key="1">
    <source>
        <dbReference type="Pfam" id="PF17900"/>
    </source>
</evidence>